<name>A0A4Q9DKX7_9BACL</name>
<evidence type="ECO:0000256" key="1">
    <source>
        <dbReference type="SAM" id="Phobius"/>
    </source>
</evidence>
<dbReference type="NCBIfam" id="TIGR02669">
    <property type="entry name" value="SpoIID_LytB"/>
    <property type="match status" value="1"/>
</dbReference>
<dbReference type="PANTHER" id="PTHR30032">
    <property type="entry name" value="N-ACETYLMURAMOYL-L-ALANINE AMIDASE-RELATED"/>
    <property type="match status" value="1"/>
</dbReference>
<proteinExistence type="predicted"/>
<sequence>MIQKNYPLALWLVISLSSLILTILLVPAILVKKHDLPESAPTPSIYGAADKANEAVAEQPIVVPVYLSKQQRTEQLNLEKYIQGVIAAEMPIEFEPEALKAQAMAARTYVVRRLLEQEKGAVSEKEAPVTDTTSHQAYVTDDELKARWGEQYAPNMDKLNKAVQETAGQILTYRGQPIDATFFSTSNGYTENSEDYWERYIPYLRSVPSPWDLKLSPRYKGTVTIPLKDVQRKLGLAGAIPVGSSNAGIKVLERSEGHRIKKISIGGKTFTGREVRENLGLDSSQFEWVWTGGNLQFTTYGYGHGVGMSQWGANGMAKEGRRAEEIVKYYYSGIEISQASSFFSKH</sequence>
<dbReference type="AlphaFoldDB" id="A0A4Q9DKX7"/>
<dbReference type="InterPro" id="IPR013693">
    <property type="entry name" value="SpoIID/LytB_N"/>
</dbReference>
<dbReference type="NCBIfam" id="TIGR02870">
    <property type="entry name" value="spore_II_D"/>
    <property type="match status" value="1"/>
</dbReference>
<dbReference type="EMBL" id="SIRE01000022">
    <property type="protein sequence ID" value="TBL72968.1"/>
    <property type="molecule type" value="Genomic_DNA"/>
</dbReference>
<feature type="transmembrane region" description="Helical" evidence="1">
    <location>
        <begin position="6"/>
        <end position="31"/>
    </location>
</feature>
<comment type="caution">
    <text evidence="3">The sequence shown here is derived from an EMBL/GenBank/DDBJ whole genome shotgun (WGS) entry which is preliminary data.</text>
</comment>
<dbReference type="PANTHER" id="PTHR30032:SF4">
    <property type="entry name" value="AMIDASE ENHANCER"/>
    <property type="match status" value="1"/>
</dbReference>
<protein>
    <submittedName>
        <fullName evidence="3">Stage II sporulation protein D</fullName>
    </submittedName>
</protein>
<dbReference type="Proteomes" id="UP000293142">
    <property type="component" value="Unassembled WGS sequence"/>
</dbReference>
<reference evidence="3 4" key="1">
    <citation type="submission" date="2019-02" db="EMBL/GenBank/DDBJ databases">
        <title>Paenibacillus sp. nov., isolated from surface-sterilized tissue of Thalictrum simplex L.</title>
        <authorList>
            <person name="Tuo L."/>
        </authorList>
    </citation>
    <scope>NUCLEOTIDE SEQUENCE [LARGE SCALE GENOMIC DNA]</scope>
    <source>
        <strain evidence="3 4">N2SHLJ1</strain>
    </source>
</reference>
<dbReference type="InterPro" id="IPR051922">
    <property type="entry name" value="Bact_Sporulation_Assoc"/>
</dbReference>
<keyword evidence="1" id="KW-0812">Transmembrane</keyword>
<dbReference type="GO" id="GO:0030288">
    <property type="term" value="C:outer membrane-bounded periplasmic space"/>
    <property type="evidence" value="ECO:0007669"/>
    <property type="project" value="TreeGrafter"/>
</dbReference>
<keyword evidence="1" id="KW-0472">Membrane</keyword>
<organism evidence="3 4">
    <name type="scientific">Paenibacillus thalictri</name>
    <dbReference type="NCBI Taxonomy" id="2527873"/>
    <lineage>
        <taxon>Bacteria</taxon>
        <taxon>Bacillati</taxon>
        <taxon>Bacillota</taxon>
        <taxon>Bacilli</taxon>
        <taxon>Bacillales</taxon>
        <taxon>Paenibacillaceae</taxon>
        <taxon>Paenibacillus</taxon>
    </lineage>
</organism>
<dbReference type="OrthoDB" id="9794671at2"/>
<dbReference type="RefSeq" id="WP_131016687.1">
    <property type="nucleotide sequence ID" value="NZ_SIRE01000022.1"/>
</dbReference>
<dbReference type="GO" id="GO:0030435">
    <property type="term" value="P:sporulation resulting in formation of a cellular spore"/>
    <property type="evidence" value="ECO:0007669"/>
    <property type="project" value="InterPro"/>
</dbReference>
<feature type="domain" description="Sporulation stage II protein D amidase enhancer LytB N-terminal" evidence="2">
    <location>
        <begin position="69"/>
        <end position="173"/>
    </location>
</feature>
<dbReference type="Pfam" id="PF08486">
    <property type="entry name" value="SpoIID"/>
    <property type="match status" value="1"/>
</dbReference>
<gene>
    <name evidence="3" type="primary">spoIID</name>
    <name evidence="3" type="ORF">EYB31_27455</name>
</gene>
<evidence type="ECO:0000259" key="2">
    <source>
        <dbReference type="Pfam" id="PF08486"/>
    </source>
</evidence>
<dbReference type="InterPro" id="IPR014225">
    <property type="entry name" value="Spore_II_D_firmicutes"/>
</dbReference>
<keyword evidence="1" id="KW-1133">Transmembrane helix</keyword>
<evidence type="ECO:0000313" key="3">
    <source>
        <dbReference type="EMBL" id="TBL72968.1"/>
    </source>
</evidence>
<dbReference type="InterPro" id="IPR013486">
    <property type="entry name" value="SpoIID/LytB"/>
</dbReference>
<evidence type="ECO:0000313" key="4">
    <source>
        <dbReference type="Proteomes" id="UP000293142"/>
    </source>
</evidence>
<accession>A0A4Q9DKX7</accession>
<keyword evidence="4" id="KW-1185">Reference proteome</keyword>